<dbReference type="Pfam" id="PF00263">
    <property type="entry name" value="Secretin"/>
    <property type="match status" value="1"/>
</dbReference>
<dbReference type="Gene3D" id="3.30.1370.120">
    <property type="match status" value="1"/>
</dbReference>
<dbReference type="Pfam" id="PF07660">
    <property type="entry name" value="STN"/>
    <property type="match status" value="1"/>
</dbReference>
<name>A0AAE9VQ52_9GAMM</name>
<comment type="similarity">
    <text evidence="2">Belongs to the bacterial secretin family. PilQ subfamily.</text>
</comment>
<evidence type="ECO:0000256" key="2">
    <source>
        <dbReference type="ARBA" id="ARBA00006304"/>
    </source>
</evidence>
<keyword evidence="3 8" id="KW-0813">Transport</keyword>
<evidence type="ECO:0000259" key="10">
    <source>
        <dbReference type="SMART" id="SM00965"/>
    </source>
</evidence>
<dbReference type="PANTHER" id="PTHR30604">
    <property type="entry name" value="PROTEIN TRANSPORT PROTEIN HOFQ"/>
    <property type="match status" value="1"/>
</dbReference>
<dbReference type="Pfam" id="PF11741">
    <property type="entry name" value="AMIN"/>
    <property type="match status" value="1"/>
</dbReference>
<keyword evidence="7" id="KW-0998">Cell outer membrane</keyword>
<feature type="chain" id="PRO_5042055322" evidence="9">
    <location>
        <begin position="24"/>
        <end position="669"/>
    </location>
</feature>
<keyword evidence="12" id="KW-1185">Reference proteome</keyword>
<accession>A0AAE9VQ52</accession>
<dbReference type="FunFam" id="3.30.1370.130:FF:000001">
    <property type="entry name" value="Type IV pilus secretin PilQ"/>
    <property type="match status" value="1"/>
</dbReference>
<dbReference type="Gene3D" id="3.30.1370.130">
    <property type="match status" value="1"/>
</dbReference>
<evidence type="ECO:0000256" key="8">
    <source>
        <dbReference type="RuleBase" id="RU004004"/>
    </source>
</evidence>
<dbReference type="InterPro" id="IPR038591">
    <property type="entry name" value="NolW-like_sf"/>
</dbReference>
<keyword evidence="6" id="KW-0472">Membrane</keyword>
<dbReference type="InterPro" id="IPR001775">
    <property type="entry name" value="GspD/PilQ"/>
</dbReference>
<evidence type="ECO:0000256" key="6">
    <source>
        <dbReference type="ARBA" id="ARBA00023136"/>
    </source>
</evidence>
<feature type="domain" description="Secretin/TonB short N-terminal" evidence="10">
    <location>
        <begin position="292"/>
        <end position="340"/>
    </location>
</feature>
<dbReference type="PRINTS" id="PR00811">
    <property type="entry name" value="BCTERIALGSPD"/>
</dbReference>
<proteinExistence type="inferred from homology"/>
<dbReference type="InterPro" id="IPR051808">
    <property type="entry name" value="Type_IV_pilus_biogenesis"/>
</dbReference>
<dbReference type="KEGG" id="dce:O6P33_03375"/>
<sequence length="669" mass="72308">MKTKISRMGITLLAAVFAPALLAANLQGLDVAALPGDKIELKLSFDEPVTAPRGYTIEQPARIALDLPGVKNKLGTKNRELGAGNARSVSIVEAQDRTRLIINMTNLAPYSTRADGKDLYVVVGEGVSASEPVANTPIVKPYVAKPRGISNVDFQRGEQGEGNVVISLNDPTNTPDIQDQGGKIRLTFAKSALPEALRVRLDVKDFATPVQFVNASESNGDVSIVIEPTGIYDYLAYQTDDQLTISVKPVTQEQIEQRNAERFAYSGEKLSLNFQDIDVRSVLQLIADFTDLNLVASDTVQGNITLRLQNVPWDQALDLVLQTQGLDKRKIGNVLLVAPADEIAARERQEMEVQKQIAELAPLRRELIQVNYAKASQIAALFQSVTSGNGDQRGSVTVDDRTNSIIAYQTQEQLDELRRVVAQLDIPVRQVMIEARIVEANVDYSKSLGVRWGGALSTGSGNWTATGQDGAGSPFVDLGASNSTSGLGIGFLSNHAILDLQLSAMEKTGNGEVVSQPKVVTSDKETAKILKGAEIPYQEASSSGATSTSFKEAALSLEVTPQITPDNRIIMDVKVTKDEPDFANALDGVPPIKKNEVNANVLVSDGETIVIGGVFSNTQTKSVDKVPFLGDLPFLGRVFRRDTVTDQKSELLVFITPRIMNNQAITLNN</sequence>
<dbReference type="InterPro" id="IPR021731">
    <property type="entry name" value="AMIN_dom"/>
</dbReference>
<dbReference type="NCBIfam" id="TIGR02515">
    <property type="entry name" value="IV_pilus_PilQ"/>
    <property type="match status" value="1"/>
</dbReference>
<dbReference type="AlphaFoldDB" id="A0AAE9VQ52"/>
<comment type="subcellular location">
    <subcellularLocation>
        <location evidence="1 8">Cell outer membrane</location>
    </subcellularLocation>
</comment>
<evidence type="ECO:0000313" key="11">
    <source>
        <dbReference type="EMBL" id="WBE25897.1"/>
    </source>
</evidence>
<feature type="signal peptide" evidence="9">
    <location>
        <begin position="1"/>
        <end position="23"/>
    </location>
</feature>
<evidence type="ECO:0000256" key="4">
    <source>
        <dbReference type="ARBA" id="ARBA00022729"/>
    </source>
</evidence>
<dbReference type="Pfam" id="PF03958">
    <property type="entry name" value="Secretin_N"/>
    <property type="match status" value="1"/>
</dbReference>
<keyword evidence="4 9" id="KW-0732">Signal</keyword>
<dbReference type="InterPro" id="IPR013355">
    <property type="entry name" value="Pilus_4_PilQ"/>
</dbReference>
<keyword evidence="5" id="KW-0653">Protein transport</keyword>
<dbReference type="PROSITE" id="PS00875">
    <property type="entry name" value="T2SP_D"/>
    <property type="match status" value="1"/>
</dbReference>
<dbReference type="InterPro" id="IPR011662">
    <property type="entry name" value="Secretin/TonB_short_N"/>
</dbReference>
<reference evidence="11 12" key="1">
    <citation type="submission" date="2022-12" db="EMBL/GenBank/DDBJ databases">
        <title>Coexistence and Characterization of a Novel Tigecycline Resistance gene tet(X) variant and blaNDM-1 in a Pseudomonas caeni Isolate of Chicken Origin.</title>
        <authorList>
            <person name="Lu X."/>
            <person name="Zhang L."/>
            <person name="Li R."/>
            <person name="Wang Z."/>
        </authorList>
    </citation>
    <scope>NUCLEOTIDE SEQUENCE [LARGE SCALE GENOMIC DNA]</scope>
    <source>
        <strain evidence="11 12">CE14</strain>
    </source>
</reference>
<evidence type="ECO:0000256" key="3">
    <source>
        <dbReference type="ARBA" id="ARBA00022448"/>
    </source>
</evidence>
<protein>
    <submittedName>
        <fullName evidence="11">Type IV pilus secretin PilQ family protein</fullName>
    </submittedName>
</protein>
<evidence type="ECO:0000256" key="7">
    <source>
        <dbReference type="ARBA" id="ARBA00023237"/>
    </source>
</evidence>
<gene>
    <name evidence="11" type="ORF">O6P33_03375</name>
</gene>
<dbReference type="InterPro" id="IPR005644">
    <property type="entry name" value="NolW-like"/>
</dbReference>
<dbReference type="GO" id="GO:0009279">
    <property type="term" value="C:cell outer membrane"/>
    <property type="evidence" value="ECO:0007669"/>
    <property type="project" value="UniProtKB-SubCell"/>
</dbReference>
<dbReference type="Proteomes" id="UP001212189">
    <property type="component" value="Chromosome"/>
</dbReference>
<evidence type="ECO:0000256" key="1">
    <source>
        <dbReference type="ARBA" id="ARBA00004442"/>
    </source>
</evidence>
<dbReference type="RefSeq" id="WP_269818840.1">
    <property type="nucleotide sequence ID" value="NZ_CP114976.1"/>
</dbReference>
<dbReference type="InterPro" id="IPR004846">
    <property type="entry name" value="T2SS/T3SS_dom"/>
</dbReference>
<dbReference type="EMBL" id="CP114976">
    <property type="protein sequence ID" value="WBE25897.1"/>
    <property type="molecule type" value="Genomic_DNA"/>
</dbReference>
<evidence type="ECO:0000256" key="9">
    <source>
        <dbReference type="SAM" id="SignalP"/>
    </source>
</evidence>
<organism evidence="11 12">
    <name type="scientific">Denitrificimonas caeni</name>
    <dbReference type="NCBI Taxonomy" id="521720"/>
    <lineage>
        <taxon>Bacteria</taxon>
        <taxon>Pseudomonadati</taxon>
        <taxon>Pseudomonadota</taxon>
        <taxon>Gammaproteobacteria</taxon>
        <taxon>Pseudomonadales</taxon>
        <taxon>Pseudomonadaceae</taxon>
        <taxon>Denitrificimonas</taxon>
    </lineage>
</organism>
<evidence type="ECO:0000256" key="5">
    <source>
        <dbReference type="ARBA" id="ARBA00022927"/>
    </source>
</evidence>
<dbReference type="PANTHER" id="PTHR30604:SF1">
    <property type="entry name" value="DNA UTILIZATION PROTEIN HOFQ"/>
    <property type="match status" value="1"/>
</dbReference>
<dbReference type="Gene3D" id="2.60.40.3470">
    <property type="match status" value="1"/>
</dbReference>
<evidence type="ECO:0000313" key="12">
    <source>
        <dbReference type="Proteomes" id="UP001212189"/>
    </source>
</evidence>
<dbReference type="SMART" id="SM00965">
    <property type="entry name" value="STN"/>
    <property type="match status" value="1"/>
</dbReference>
<dbReference type="InterPro" id="IPR004845">
    <property type="entry name" value="T2SS_GspD_CS"/>
</dbReference>
<dbReference type="GO" id="GO:0009306">
    <property type="term" value="P:protein secretion"/>
    <property type="evidence" value="ECO:0007669"/>
    <property type="project" value="InterPro"/>
</dbReference>